<feature type="region of interest" description="Disordered" evidence="1">
    <location>
        <begin position="23"/>
        <end position="43"/>
    </location>
</feature>
<dbReference type="PaxDb" id="410072-ERS852525_00322"/>
<evidence type="ECO:0000313" key="3">
    <source>
        <dbReference type="EMBL" id="CUN57897.1"/>
    </source>
</evidence>
<dbReference type="EMBL" id="BSCI01000014">
    <property type="protein sequence ID" value="GLG87752.1"/>
    <property type="molecule type" value="Genomic_DNA"/>
</dbReference>
<evidence type="ECO:0000313" key="6">
    <source>
        <dbReference type="Proteomes" id="UP000095727"/>
    </source>
</evidence>
<dbReference type="EMBL" id="CYZK01000002">
    <property type="protein sequence ID" value="CUN57897.1"/>
    <property type="molecule type" value="Genomic_DNA"/>
</dbReference>
<dbReference type="Proteomes" id="UP000095362">
    <property type="component" value="Unassembled WGS sequence"/>
</dbReference>
<reference evidence="5 6" key="1">
    <citation type="submission" date="2015-09" db="EMBL/GenBank/DDBJ databases">
        <authorList>
            <consortium name="Pathogen Informatics"/>
        </authorList>
    </citation>
    <scope>NUCLEOTIDE SEQUENCE [LARGE SCALE GENOMIC DNA]</scope>
    <source>
        <strain evidence="3 5">2789STDY5834866</strain>
        <strain evidence="2 6">2789STDY5834962</strain>
    </source>
</reference>
<organism evidence="4 7">
    <name type="scientific">Coprococcus comes</name>
    <dbReference type="NCBI Taxonomy" id="410072"/>
    <lineage>
        <taxon>Bacteria</taxon>
        <taxon>Bacillati</taxon>
        <taxon>Bacillota</taxon>
        <taxon>Clostridia</taxon>
        <taxon>Lachnospirales</taxon>
        <taxon>Lachnospiraceae</taxon>
        <taxon>Coprococcus</taxon>
    </lineage>
</organism>
<reference evidence="4" key="3">
    <citation type="submission" date="2022-11" db="EMBL/GenBank/DDBJ databases">
        <title>Draft genome sequence of Coprococcus comes strain 31264.</title>
        <authorList>
            <person name="Hisatomi A."/>
            <person name="Ohkuma M."/>
            <person name="Sakamoto M."/>
        </authorList>
    </citation>
    <scope>NUCLEOTIDE SEQUENCE</scope>
    <source>
        <strain evidence="4">JCM 31264</strain>
    </source>
</reference>
<dbReference type="Proteomes" id="UP001145109">
    <property type="component" value="Unassembled WGS sequence"/>
</dbReference>
<reference evidence="4" key="2">
    <citation type="submission" date="2022-09" db="EMBL/GenBank/DDBJ databases">
        <title>Draft genome sequence of Coprococcus comes strain 31264.</title>
        <authorList>
            <person name="Atsushi H."/>
            <person name="Moriya O."/>
            <person name="Mitsuo S."/>
        </authorList>
    </citation>
    <scope>NUCLEOTIDE SEQUENCE</scope>
    <source>
        <strain evidence="4">JCM 31264</strain>
    </source>
</reference>
<evidence type="ECO:0000256" key="1">
    <source>
        <dbReference type="SAM" id="MobiDB-lite"/>
    </source>
</evidence>
<evidence type="ECO:0000313" key="5">
    <source>
        <dbReference type="Proteomes" id="UP000095362"/>
    </source>
</evidence>
<dbReference type="Proteomes" id="UP000095727">
    <property type="component" value="Unassembled WGS sequence"/>
</dbReference>
<dbReference type="GeneID" id="92824741"/>
<feature type="compositionally biased region" description="Basic and acidic residues" evidence="1">
    <location>
        <begin position="25"/>
        <end position="43"/>
    </location>
</feature>
<accession>A0A174CKP8</accession>
<evidence type="ECO:0000313" key="7">
    <source>
        <dbReference type="Proteomes" id="UP001145109"/>
    </source>
</evidence>
<name>A0A174CKP8_9FIRM</name>
<dbReference type="AlphaFoldDB" id="A0A174CKP8"/>
<gene>
    <name evidence="4" type="ORF">comes_22980</name>
    <name evidence="3" type="ORF">ERS852481_00444</name>
    <name evidence="2" type="ORF">ERS852574_02039</name>
</gene>
<sequence>MSSRIIIDGNAIYEVDEECLRKKKEKEQEEEHEKQQEKRKNKT</sequence>
<protein>
    <submittedName>
        <fullName evidence="4">Uncharacterized protein</fullName>
    </submittedName>
</protein>
<dbReference type="EMBL" id="CYXR01000014">
    <property type="protein sequence ID" value="CUM99674.1"/>
    <property type="molecule type" value="Genomic_DNA"/>
</dbReference>
<dbReference type="RefSeq" id="WP_022220625.1">
    <property type="nucleotide sequence ID" value="NZ_BSCI01000014.1"/>
</dbReference>
<evidence type="ECO:0000313" key="2">
    <source>
        <dbReference type="EMBL" id="CUM99674.1"/>
    </source>
</evidence>
<proteinExistence type="predicted"/>
<evidence type="ECO:0000313" key="4">
    <source>
        <dbReference type="EMBL" id="GLG87752.1"/>
    </source>
</evidence>